<evidence type="ECO:0000313" key="8">
    <source>
        <dbReference type="Proteomes" id="UP000319576"/>
    </source>
</evidence>
<feature type="region of interest" description="Disordered" evidence="6">
    <location>
        <begin position="124"/>
        <end position="146"/>
    </location>
</feature>
<keyword evidence="2 7" id="KW-0489">Methyltransferase</keyword>
<name>A0A517XQC9_9BACT</name>
<reference evidence="7 8" key="1">
    <citation type="submission" date="2019-02" db="EMBL/GenBank/DDBJ databases">
        <title>Deep-cultivation of Planctomycetes and their phenomic and genomic characterization uncovers novel biology.</title>
        <authorList>
            <person name="Wiegand S."/>
            <person name="Jogler M."/>
            <person name="Boedeker C."/>
            <person name="Pinto D."/>
            <person name="Vollmers J."/>
            <person name="Rivas-Marin E."/>
            <person name="Kohn T."/>
            <person name="Peeters S.H."/>
            <person name="Heuer A."/>
            <person name="Rast P."/>
            <person name="Oberbeckmann S."/>
            <person name="Bunk B."/>
            <person name="Jeske O."/>
            <person name="Meyerdierks A."/>
            <person name="Storesund J.E."/>
            <person name="Kallscheuer N."/>
            <person name="Luecker S."/>
            <person name="Lage O.M."/>
            <person name="Pohl T."/>
            <person name="Merkel B.J."/>
            <person name="Hornburger P."/>
            <person name="Mueller R.-W."/>
            <person name="Bruemmer F."/>
            <person name="Labrenz M."/>
            <person name="Spormann A.M."/>
            <person name="Op den Camp H."/>
            <person name="Overmann J."/>
            <person name="Amann R."/>
            <person name="Jetten M.S.M."/>
            <person name="Mascher T."/>
            <person name="Medema M.H."/>
            <person name="Devos D.P."/>
            <person name="Kaster A.-K."/>
            <person name="Ovreas L."/>
            <person name="Rohde M."/>
            <person name="Galperin M.Y."/>
            <person name="Jogler C."/>
        </authorList>
    </citation>
    <scope>NUCLEOTIDE SEQUENCE [LARGE SCALE GENOMIC DNA]</scope>
    <source>
        <strain evidence="7 8">ETA_A1</strain>
    </source>
</reference>
<proteinExistence type="inferred from homology"/>
<dbReference type="PANTHER" id="PTHR43667:SF1">
    <property type="entry name" value="CYCLOPROPANE-FATTY-ACYL-PHOSPHOLIPID SYNTHASE"/>
    <property type="match status" value="1"/>
</dbReference>
<evidence type="ECO:0000256" key="5">
    <source>
        <dbReference type="ARBA" id="ARBA00023098"/>
    </source>
</evidence>
<dbReference type="EC" id="2.1.1.79" evidence="7"/>
<dbReference type="Pfam" id="PF02353">
    <property type="entry name" value="CMAS"/>
    <property type="match status" value="1"/>
</dbReference>
<evidence type="ECO:0000256" key="6">
    <source>
        <dbReference type="SAM" id="MobiDB-lite"/>
    </source>
</evidence>
<keyword evidence="8" id="KW-1185">Reference proteome</keyword>
<evidence type="ECO:0000256" key="1">
    <source>
        <dbReference type="ARBA" id="ARBA00010815"/>
    </source>
</evidence>
<dbReference type="AlphaFoldDB" id="A0A517XQC9"/>
<dbReference type="CDD" id="cd02440">
    <property type="entry name" value="AdoMet_MTases"/>
    <property type="match status" value="1"/>
</dbReference>
<dbReference type="EMBL" id="CP036273">
    <property type="protein sequence ID" value="QDU19710.1"/>
    <property type="molecule type" value="Genomic_DNA"/>
</dbReference>
<keyword evidence="3 7" id="KW-0808">Transferase</keyword>
<dbReference type="GO" id="GO:0032259">
    <property type="term" value="P:methylation"/>
    <property type="evidence" value="ECO:0007669"/>
    <property type="project" value="UniProtKB-KW"/>
</dbReference>
<dbReference type="GO" id="GO:0008610">
    <property type="term" value="P:lipid biosynthetic process"/>
    <property type="evidence" value="ECO:0007669"/>
    <property type="project" value="InterPro"/>
</dbReference>
<dbReference type="KEGG" id="uli:ETAA1_16460"/>
<accession>A0A517XQC9</accession>
<protein>
    <submittedName>
        <fullName evidence="7">Cyclopropane-fatty-acyl-phospholipid synthase</fullName>
        <ecNumber evidence="7">2.1.1.79</ecNumber>
    </submittedName>
</protein>
<sequence>MGTPANGSDAAAVDAAVRVLEALSKGFSGGVAARFWTGRTWQVGPPAAFTMVLKHAGAARAMFWPFDRVGLGESYVFDDFDVEGDVIAFVGWLRHLVGVMNGLSLPAKLRTLSLLVKLPKQRNPRDVSKIGRPRSGDQSNDADRRGISIHYDRPGDFYRLFLGPTMVYTCAYFRTPTDTLDDAQRQKLDHVCRKLRLRPGQRLLDVGCGWGGLLRHAVQHYGVTGVGVTLAGEQAEWALKANRDAGLADRISIEFCHYRDMKYDAEFDAVSSIGMTEEVGNRNLPTYMRAVGRALKPGGVYLHHAVNLRPHTPFPRWTAFARKYVFPNGDLQTLPFVVGEAARAGLEARDVENIREHYTRTLHAWVRNLEANRDAVVRITDEATYRIYRLYMAGAGMGFDAGTYQLNQVLFVKPTADGTAGLPPTRDDWYAGGAG</sequence>
<evidence type="ECO:0000256" key="4">
    <source>
        <dbReference type="ARBA" id="ARBA00022691"/>
    </source>
</evidence>
<dbReference type="OrthoDB" id="9782855at2"/>
<dbReference type="PIRSF" id="PIRSF003085">
    <property type="entry name" value="CMAS"/>
    <property type="match status" value="1"/>
</dbReference>
<dbReference type="Proteomes" id="UP000319576">
    <property type="component" value="Chromosome"/>
</dbReference>
<dbReference type="InterPro" id="IPR003333">
    <property type="entry name" value="CMAS"/>
</dbReference>
<dbReference type="InterPro" id="IPR029063">
    <property type="entry name" value="SAM-dependent_MTases_sf"/>
</dbReference>
<dbReference type="SUPFAM" id="SSF53335">
    <property type="entry name" value="S-adenosyl-L-methionine-dependent methyltransferases"/>
    <property type="match status" value="1"/>
</dbReference>
<gene>
    <name evidence="7" type="primary">cfa</name>
    <name evidence="7" type="ORF">ETAA1_16460</name>
</gene>
<dbReference type="PANTHER" id="PTHR43667">
    <property type="entry name" value="CYCLOPROPANE-FATTY-ACYL-PHOSPHOLIPID SYNTHASE"/>
    <property type="match status" value="1"/>
</dbReference>
<dbReference type="RefSeq" id="WP_145236075.1">
    <property type="nucleotide sequence ID" value="NZ_CP036273.1"/>
</dbReference>
<dbReference type="Gene3D" id="3.40.50.150">
    <property type="entry name" value="Vaccinia Virus protein VP39"/>
    <property type="match status" value="1"/>
</dbReference>
<evidence type="ECO:0000313" key="7">
    <source>
        <dbReference type="EMBL" id="QDU19710.1"/>
    </source>
</evidence>
<evidence type="ECO:0000256" key="3">
    <source>
        <dbReference type="ARBA" id="ARBA00022679"/>
    </source>
</evidence>
<keyword evidence="4" id="KW-0949">S-adenosyl-L-methionine</keyword>
<organism evidence="7 8">
    <name type="scientific">Urbifossiella limnaea</name>
    <dbReference type="NCBI Taxonomy" id="2528023"/>
    <lineage>
        <taxon>Bacteria</taxon>
        <taxon>Pseudomonadati</taxon>
        <taxon>Planctomycetota</taxon>
        <taxon>Planctomycetia</taxon>
        <taxon>Gemmatales</taxon>
        <taxon>Gemmataceae</taxon>
        <taxon>Urbifossiella</taxon>
    </lineage>
</organism>
<keyword evidence="5" id="KW-0443">Lipid metabolism</keyword>
<dbReference type="GO" id="GO:0008825">
    <property type="term" value="F:cyclopropane-fatty-acyl-phospholipid synthase activity"/>
    <property type="evidence" value="ECO:0007669"/>
    <property type="project" value="UniProtKB-EC"/>
</dbReference>
<dbReference type="InterPro" id="IPR050723">
    <property type="entry name" value="CFA/CMAS"/>
</dbReference>
<comment type="similarity">
    <text evidence="1">Belongs to the CFA/CMAS family.</text>
</comment>
<evidence type="ECO:0000256" key="2">
    <source>
        <dbReference type="ARBA" id="ARBA00022603"/>
    </source>
</evidence>